<proteinExistence type="predicted"/>
<keyword evidence="3" id="KW-1134">Transmembrane beta strand</keyword>
<dbReference type="InterPro" id="IPR036942">
    <property type="entry name" value="Beta-barrel_TonB_sf"/>
</dbReference>
<dbReference type="PANTHER" id="PTHR30069">
    <property type="entry name" value="TONB-DEPENDENT OUTER MEMBRANE RECEPTOR"/>
    <property type="match status" value="1"/>
</dbReference>
<dbReference type="InterPro" id="IPR012910">
    <property type="entry name" value="Plug_dom"/>
</dbReference>
<dbReference type="GO" id="GO:0009279">
    <property type="term" value="C:cell outer membrane"/>
    <property type="evidence" value="ECO:0007669"/>
    <property type="project" value="UniProtKB-SubCell"/>
</dbReference>
<dbReference type="PANTHER" id="PTHR30069:SF46">
    <property type="entry name" value="OAR PROTEIN"/>
    <property type="match status" value="1"/>
</dbReference>
<feature type="chain" id="PRO_5004162658" evidence="7">
    <location>
        <begin position="24"/>
        <end position="1101"/>
    </location>
</feature>
<dbReference type="Pfam" id="PF07715">
    <property type="entry name" value="Plug"/>
    <property type="match status" value="1"/>
</dbReference>
<evidence type="ECO:0000313" key="10">
    <source>
        <dbReference type="EMBL" id="ABJ86614.1"/>
    </source>
</evidence>
<evidence type="ECO:0000256" key="6">
    <source>
        <dbReference type="ARBA" id="ARBA00023237"/>
    </source>
</evidence>
<keyword evidence="7" id="KW-0732">Signal</keyword>
<dbReference type="STRING" id="234267.Acid_5667"/>
<accession>Q01UQ6</accession>
<dbReference type="Pfam" id="PF25183">
    <property type="entry name" value="OMP_b-brl_4"/>
    <property type="match status" value="1"/>
</dbReference>
<dbReference type="EMBL" id="CP000473">
    <property type="protein sequence ID" value="ABJ86614.1"/>
    <property type="molecule type" value="Genomic_DNA"/>
</dbReference>
<dbReference type="Pfam" id="PF13620">
    <property type="entry name" value="CarboxypepD_reg"/>
    <property type="match status" value="1"/>
</dbReference>
<evidence type="ECO:0000259" key="9">
    <source>
        <dbReference type="Pfam" id="PF25183"/>
    </source>
</evidence>
<evidence type="ECO:0000256" key="2">
    <source>
        <dbReference type="ARBA" id="ARBA00022448"/>
    </source>
</evidence>
<dbReference type="Gene3D" id="2.40.170.20">
    <property type="entry name" value="TonB-dependent receptor, beta-barrel domain"/>
    <property type="match status" value="1"/>
</dbReference>
<dbReference type="SUPFAM" id="SSF56935">
    <property type="entry name" value="Porins"/>
    <property type="match status" value="1"/>
</dbReference>
<reference evidence="10" key="1">
    <citation type="submission" date="2006-10" db="EMBL/GenBank/DDBJ databases">
        <title>Complete sequence of Solibacter usitatus Ellin6076.</title>
        <authorList>
            <consortium name="US DOE Joint Genome Institute"/>
            <person name="Copeland A."/>
            <person name="Lucas S."/>
            <person name="Lapidus A."/>
            <person name="Barry K."/>
            <person name="Detter J.C."/>
            <person name="Glavina del Rio T."/>
            <person name="Hammon N."/>
            <person name="Israni S."/>
            <person name="Dalin E."/>
            <person name="Tice H."/>
            <person name="Pitluck S."/>
            <person name="Thompson L.S."/>
            <person name="Brettin T."/>
            <person name="Bruce D."/>
            <person name="Han C."/>
            <person name="Tapia R."/>
            <person name="Gilna P."/>
            <person name="Schmutz J."/>
            <person name="Larimer F."/>
            <person name="Land M."/>
            <person name="Hauser L."/>
            <person name="Kyrpides N."/>
            <person name="Mikhailova N."/>
            <person name="Janssen P.H."/>
            <person name="Kuske C.R."/>
            <person name="Richardson P."/>
        </authorList>
    </citation>
    <scope>NUCLEOTIDE SEQUENCE</scope>
    <source>
        <strain evidence="10">Ellin6076</strain>
    </source>
</reference>
<dbReference type="InParanoid" id="Q01UQ6"/>
<organism evidence="10">
    <name type="scientific">Solibacter usitatus (strain Ellin6076)</name>
    <dbReference type="NCBI Taxonomy" id="234267"/>
    <lineage>
        <taxon>Bacteria</taxon>
        <taxon>Pseudomonadati</taxon>
        <taxon>Acidobacteriota</taxon>
        <taxon>Terriglobia</taxon>
        <taxon>Bryobacterales</taxon>
        <taxon>Solibacteraceae</taxon>
        <taxon>Candidatus Solibacter</taxon>
    </lineage>
</organism>
<dbReference type="GO" id="GO:0015344">
    <property type="term" value="F:siderophore uptake transmembrane transporter activity"/>
    <property type="evidence" value="ECO:0007669"/>
    <property type="project" value="TreeGrafter"/>
</dbReference>
<dbReference type="InterPro" id="IPR039426">
    <property type="entry name" value="TonB-dep_rcpt-like"/>
</dbReference>
<dbReference type="Gene3D" id="2.60.40.1120">
    <property type="entry name" value="Carboxypeptidase-like, regulatory domain"/>
    <property type="match status" value="1"/>
</dbReference>
<protein>
    <submittedName>
        <fullName evidence="10">TonB-dependent receptor, plug</fullName>
    </submittedName>
</protein>
<keyword evidence="2" id="KW-0813">Transport</keyword>
<sequence length="1101" mass="119679" precursor="true">MLCTSRFVSLCALALLSVGASFAQFDTATVSGVVRDQAQAVVTGSKVTLESISTAVVKTAVTDQNGSYTFFDVKIGRYKLKAEAAGFKAAIAEEFTVTVNAHQRVDLQLQIGAVTESVEVVGAASAIETDSSSRGHVIANAAIVNLPLNGRSYADLALLAPGVRKSVLEDGSVSSRDASFNVNGQRSALNNFLVDGVDNNAYGTSNQGFSSQVVQLTPDAVSEFRVETSNYSAEYGRAAGAVINAATKSGTNALHGSTWEYLRNTDLNAVGFFKPANNVKPVYIQNQFGATIGGPIKKDKLFYFLDYEGLRRIQRVLTFATVPTADQKAGNFHTPIRNPLTGAIYNDGVLPSSQITPFAKSVLDALPLPNLDAVSNNYQSLPRSTINDNKGNARADYYFTDRITGYFRYSHRLDEIYVPGNIPGPAGGNNNGNVRILNKQISPGATWTVSPTMTVEARLGVTWTEGGKSPLGLGDASLLDSNGITGLPTDPRVKGALNSQSVNGFSQFGRQGSNPQFQNPFVVNPKINVGKLLGRHTLRIGYEWQRIDTAIDDFNPVYGSDTYSGQFSKTPGATTLSSAQLSEAYGLADFMTGARSAYELNNYVIVDYRQRMHFAYVQDDFKVNRKLTLNLGLRYEFATPQWETNNHLANFDPATNSLIPAKSGSLYDRALVQPRHKYFAPRIGLAWQILPKTVIRSAYGISYVHFNRLGGENLLSYNGPYIVDAQISQDIANLPVCASPSADPTTCFRPTQMGYPQNFAVPANFNPIRAQARYIPQDNPTGYIQSWHFTVQRELAKNLVLDAGYVGNRGTHLMILADWNQARPNSSLAENLSLQARRPIQNFGAIEVAYGAGYSNYNALQLKLEKRYSAGMTFINSFTWSKGIDNASGHLEANNGDNSRANIRDLAHEKGLSGYDQPFNDTLSGVYALPFGRGKHFGGSWNRLVDGALGGWQLTLINTLTSGLPLNITYSPTGQFQVSGLPSVRPNQVPGASLVTPEGQRTTNNYLDKNAVTAPTDPSKPFGTLARNAARGYGLFQLDLGLHKEFTLTERARLQLRSEMFNLTNQTNFGPPATNISGSNYGSITSTFPARQVQFAMRLAF</sequence>
<evidence type="ECO:0000256" key="1">
    <source>
        <dbReference type="ARBA" id="ARBA00004571"/>
    </source>
</evidence>
<feature type="signal peptide" evidence="7">
    <location>
        <begin position="1"/>
        <end position="23"/>
    </location>
</feature>
<evidence type="ECO:0000256" key="5">
    <source>
        <dbReference type="ARBA" id="ARBA00023136"/>
    </source>
</evidence>
<dbReference type="InterPro" id="IPR037066">
    <property type="entry name" value="Plug_dom_sf"/>
</dbReference>
<keyword evidence="10" id="KW-0675">Receptor</keyword>
<feature type="domain" description="TonB-dependent receptor plug" evidence="8">
    <location>
        <begin position="149"/>
        <end position="240"/>
    </location>
</feature>
<evidence type="ECO:0000256" key="7">
    <source>
        <dbReference type="SAM" id="SignalP"/>
    </source>
</evidence>
<dbReference type="Gene3D" id="2.170.130.10">
    <property type="entry name" value="TonB-dependent receptor, plug domain"/>
    <property type="match status" value="1"/>
</dbReference>
<name>Q01UQ6_SOLUE</name>
<keyword evidence="5" id="KW-0472">Membrane</keyword>
<keyword evidence="6" id="KW-0998">Cell outer membrane</keyword>
<dbReference type="InterPro" id="IPR057601">
    <property type="entry name" value="Oar-like_b-barrel"/>
</dbReference>
<evidence type="ECO:0000256" key="3">
    <source>
        <dbReference type="ARBA" id="ARBA00022452"/>
    </source>
</evidence>
<gene>
    <name evidence="10" type="ordered locus">Acid_5667</name>
</gene>
<dbReference type="HOGENOM" id="CLU_006298_0_0_0"/>
<evidence type="ECO:0000256" key="4">
    <source>
        <dbReference type="ARBA" id="ARBA00022692"/>
    </source>
</evidence>
<dbReference type="OrthoDB" id="97893at2"/>
<dbReference type="KEGG" id="sus:Acid_5667"/>
<dbReference type="InterPro" id="IPR013784">
    <property type="entry name" value="Carb-bd-like_fold"/>
</dbReference>
<keyword evidence="4" id="KW-0812">Transmembrane</keyword>
<dbReference type="SUPFAM" id="SSF49452">
    <property type="entry name" value="Starch-binding domain-like"/>
    <property type="match status" value="1"/>
</dbReference>
<dbReference type="eggNOG" id="COG1629">
    <property type="taxonomic scope" value="Bacteria"/>
</dbReference>
<evidence type="ECO:0000259" key="8">
    <source>
        <dbReference type="Pfam" id="PF07715"/>
    </source>
</evidence>
<comment type="subcellular location">
    <subcellularLocation>
        <location evidence="1">Cell outer membrane</location>
        <topology evidence="1">Multi-pass membrane protein</topology>
    </subcellularLocation>
</comment>
<dbReference type="AlphaFoldDB" id="Q01UQ6"/>
<feature type="domain" description="TonB-dependent transporter Oar-like beta-barrel" evidence="9">
    <location>
        <begin position="246"/>
        <end position="1094"/>
    </location>
</feature>
<dbReference type="GO" id="GO:0030246">
    <property type="term" value="F:carbohydrate binding"/>
    <property type="evidence" value="ECO:0007669"/>
    <property type="project" value="InterPro"/>
</dbReference>
<dbReference type="GO" id="GO:0044718">
    <property type="term" value="P:siderophore transmembrane transport"/>
    <property type="evidence" value="ECO:0007669"/>
    <property type="project" value="TreeGrafter"/>
</dbReference>